<dbReference type="InterPro" id="IPR050469">
    <property type="entry name" value="Diguanylate_Cyclase"/>
</dbReference>
<dbReference type="Gene3D" id="1.10.3210.10">
    <property type="entry name" value="Hypothetical protein af1432"/>
    <property type="match status" value="1"/>
</dbReference>
<dbReference type="Pfam" id="PF00990">
    <property type="entry name" value="GGDEF"/>
    <property type="match status" value="1"/>
</dbReference>
<dbReference type="EC" id="2.7.7.65" evidence="1"/>
<feature type="domain" description="GGDEF" evidence="3">
    <location>
        <begin position="169"/>
        <end position="303"/>
    </location>
</feature>
<dbReference type="EMBL" id="FRFE01000005">
    <property type="protein sequence ID" value="SHO46229.1"/>
    <property type="molecule type" value="Genomic_DNA"/>
</dbReference>
<proteinExistence type="predicted"/>
<dbReference type="RefSeq" id="WP_073612719.1">
    <property type="nucleotide sequence ID" value="NZ_FRFE01000005.1"/>
</dbReference>
<dbReference type="CDD" id="cd00077">
    <property type="entry name" value="HDc"/>
    <property type="match status" value="1"/>
</dbReference>
<gene>
    <name evidence="5" type="ORF">SAMN02745220_01377</name>
</gene>
<evidence type="ECO:0000313" key="6">
    <source>
        <dbReference type="Proteomes" id="UP000184603"/>
    </source>
</evidence>
<protein>
    <recommendedName>
        <fullName evidence="1">diguanylate cyclase</fullName>
        <ecNumber evidence="1">2.7.7.65</ecNumber>
    </recommendedName>
</protein>
<sequence length="540" mass="60486">MNNTLLIFSEDREKVSVYENMLSSAGYDTVTIAPNATIEPSLADRIFLILVPDCTSDPTPTIAKLPLPGFLPVLVLGDTVDPPDFLATKEISRLIDYLGGKLQERALLVRIDFLKKVAKLGHERDSYLQHHENFLDWFSLRDGLTGLFNRHHFNRLLPKHFVGAMTDNSDLSLLLIDIDYFHDINATCGRSFGDFVLNELGARITQTTRKDDVCFRLSGGEFAVLMPGINLAGARETANELLACCENKPFIRKTLQRTATLSIGIASLTTHRPTSVDEFVNMTDTALFKAKAEGRNRAYVYAPLEAGGISPVEGSFDNVKLAINRLLDKTRNSTISSLQLLARDIAGPSHREHLERVTEYIDLLCGRLGLTAPIIKTLQNAAVLHTSIRHLIHNDLLIKKEKFSVEDLEVMRDFPYKLSEIVDIFDYFAQERLVLLTRTEKFDGSGYPDGLRGDEIPLGARIISIIDAFAAMEANRPYRPRLSPETILLELKNEAGKQFDPFLVLKLLDIIEEHDLLEISADDLATIRTELHSTLANMKL</sequence>
<dbReference type="PANTHER" id="PTHR45138:SF9">
    <property type="entry name" value="DIGUANYLATE CYCLASE DGCM-RELATED"/>
    <property type="match status" value="1"/>
</dbReference>
<comment type="catalytic activity">
    <reaction evidence="2">
        <text>2 GTP = 3',3'-c-di-GMP + 2 diphosphate</text>
        <dbReference type="Rhea" id="RHEA:24898"/>
        <dbReference type="ChEBI" id="CHEBI:33019"/>
        <dbReference type="ChEBI" id="CHEBI:37565"/>
        <dbReference type="ChEBI" id="CHEBI:58805"/>
        <dbReference type="EC" id="2.7.7.65"/>
    </reaction>
</comment>
<dbReference type="OrthoDB" id="9778432at2"/>
<dbReference type="InterPro" id="IPR029787">
    <property type="entry name" value="Nucleotide_cyclase"/>
</dbReference>
<evidence type="ECO:0000256" key="2">
    <source>
        <dbReference type="ARBA" id="ARBA00034247"/>
    </source>
</evidence>
<dbReference type="PROSITE" id="PS50887">
    <property type="entry name" value="GGDEF"/>
    <property type="match status" value="1"/>
</dbReference>
<evidence type="ECO:0000256" key="1">
    <source>
        <dbReference type="ARBA" id="ARBA00012528"/>
    </source>
</evidence>
<feature type="domain" description="HD-GYP" evidence="4">
    <location>
        <begin position="327"/>
        <end position="523"/>
    </location>
</feature>
<accession>A0A1M7Y2S0</accession>
<dbReference type="SUPFAM" id="SSF55073">
    <property type="entry name" value="Nucleotide cyclase"/>
    <property type="match status" value="1"/>
</dbReference>
<dbReference type="SUPFAM" id="SSF109604">
    <property type="entry name" value="HD-domain/PDEase-like"/>
    <property type="match status" value="1"/>
</dbReference>
<dbReference type="Gene3D" id="3.30.70.270">
    <property type="match status" value="1"/>
</dbReference>
<dbReference type="NCBIfam" id="TIGR00254">
    <property type="entry name" value="GGDEF"/>
    <property type="match status" value="1"/>
</dbReference>
<dbReference type="GO" id="GO:0005886">
    <property type="term" value="C:plasma membrane"/>
    <property type="evidence" value="ECO:0007669"/>
    <property type="project" value="TreeGrafter"/>
</dbReference>
<keyword evidence="6" id="KW-1185">Reference proteome</keyword>
<dbReference type="CDD" id="cd01949">
    <property type="entry name" value="GGDEF"/>
    <property type="match status" value="1"/>
</dbReference>
<dbReference type="GO" id="GO:0043709">
    <property type="term" value="P:cell adhesion involved in single-species biofilm formation"/>
    <property type="evidence" value="ECO:0007669"/>
    <property type="project" value="TreeGrafter"/>
</dbReference>
<dbReference type="Pfam" id="PF13487">
    <property type="entry name" value="HD_5"/>
    <property type="match status" value="1"/>
</dbReference>
<evidence type="ECO:0000313" key="5">
    <source>
        <dbReference type="EMBL" id="SHO46229.1"/>
    </source>
</evidence>
<dbReference type="GO" id="GO:1902201">
    <property type="term" value="P:negative regulation of bacterial-type flagellum-dependent cell motility"/>
    <property type="evidence" value="ECO:0007669"/>
    <property type="project" value="TreeGrafter"/>
</dbReference>
<reference evidence="5 6" key="1">
    <citation type="submission" date="2016-12" db="EMBL/GenBank/DDBJ databases">
        <authorList>
            <person name="Song W.-J."/>
            <person name="Kurnit D.M."/>
        </authorList>
    </citation>
    <scope>NUCLEOTIDE SEQUENCE [LARGE SCALE GENOMIC DNA]</scope>
    <source>
        <strain evidence="5 6">DSM 18488</strain>
    </source>
</reference>
<dbReference type="SMART" id="SM00267">
    <property type="entry name" value="GGDEF"/>
    <property type="match status" value="1"/>
</dbReference>
<evidence type="ECO:0000259" key="3">
    <source>
        <dbReference type="PROSITE" id="PS50887"/>
    </source>
</evidence>
<dbReference type="PROSITE" id="PS51832">
    <property type="entry name" value="HD_GYP"/>
    <property type="match status" value="1"/>
</dbReference>
<evidence type="ECO:0000259" key="4">
    <source>
        <dbReference type="PROSITE" id="PS51832"/>
    </source>
</evidence>
<dbReference type="GO" id="GO:0052621">
    <property type="term" value="F:diguanylate cyclase activity"/>
    <property type="evidence" value="ECO:0007669"/>
    <property type="project" value="UniProtKB-EC"/>
</dbReference>
<organism evidence="5 6">
    <name type="scientific">Desulfopila aestuarii DSM 18488</name>
    <dbReference type="NCBI Taxonomy" id="1121416"/>
    <lineage>
        <taxon>Bacteria</taxon>
        <taxon>Pseudomonadati</taxon>
        <taxon>Thermodesulfobacteriota</taxon>
        <taxon>Desulfobulbia</taxon>
        <taxon>Desulfobulbales</taxon>
        <taxon>Desulfocapsaceae</taxon>
        <taxon>Desulfopila</taxon>
    </lineage>
</organism>
<dbReference type="InterPro" id="IPR043128">
    <property type="entry name" value="Rev_trsase/Diguanyl_cyclase"/>
</dbReference>
<dbReference type="STRING" id="1121416.SAMN02745220_01377"/>
<dbReference type="AlphaFoldDB" id="A0A1M7Y2S0"/>
<dbReference type="InterPro" id="IPR037522">
    <property type="entry name" value="HD_GYP_dom"/>
</dbReference>
<dbReference type="PANTHER" id="PTHR45138">
    <property type="entry name" value="REGULATORY COMPONENTS OF SENSORY TRANSDUCTION SYSTEM"/>
    <property type="match status" value="1"/>
</dbReference>
<dbReference type="Proteomes" id="UP000184603">
    <property type="component" value="Unassembled WGS sequence"/>
</dbReference>
<name>A0A1M7Y2S0_9BACT</name>
<dbReference type="InterPro" id="IPR000160">
    <property type="entry name" value="GGDEF_dom"/>
</dbReference>
<dbReference type="InterPro" id="IPR003607">
    <property type="entry name" value="HD/PDEase_dom"/>
</dbReference>